<evidence type="ECO:0000313" key="2">
    <source>
        <dbReference type="EMBL" id="KFB49625.1"/>
    </source>
</evidence>
<evidence type="ECO:0000256" key="1">
    <source>
        <dbReference type="SAM" id="MobiDB-lite"/>
    </source>
</evidence>
<feature type="compositionally biased region" description="Basic and acidic residues" evidence="1">
    <location>
        <begin position="34"/>
        <end position="48"/>
    </location>
</feature>
<gene>
    <name evidence="2" type="ORF">ZHAS_00017641</name>
</gene>
<accession>A0A084WHD1</accession>
<sequence>MNPNRQQETSLNQQPAGDLPRDSRRGRTRKKAKAKDQGPGRAVDHIESPSKIPPERAAILFV</sequence>
<feature type="region of interest" description="Disordered" evidence="1">
    <location>
        <begin position="1"/>
        <end position="62"/>
    </location>
</feature>
<feature type="compositionally biased region" description="Polar residues" evidence="1">
    <location>
        <begin position="1"/>
        <end position="15"/>
    </location>
</feature>
<dbReference type="AlphaFoldDB" id="A0A084WHD1"/>
<organism evidence="2">
    <name type="scientific">Anopheles sinensis</name>
    <name type="common">Mosquito</name>
    <dbReference type="NCBI Taxonomy" id="74873"/>
    <lineage>
        <taxon>Eukaryota</taxon>
        <taxon>Metazoa</taxon>
        <taxon>Ecdysozoa</taxon>
        <taxon>Arthropoda</taxon>
        <taxon>Hexapoda</taxon>
        <taxon>Insecta</taxon>
        <taxon>Pterygota</taxon>
        <taxon>Neoptera</taxon>
        <taxon>Endopterygota</taxon>
        <taxon>Diptera</taxon>
        <taxon>Nematocera</taxon>
        <taxon>Culicoidea</taxon>
        <taxon>Culicidae</taxon>
        <taxon>Anophelinae</taxon>
        <taxon>Anopheles</taxon>
    </lineage>
</organism>
<evidence type="ECO:0000313" key="3">
    <source>
        <dbReference type="EnsemblMetazoa" id="ASIC017641-PA"/>
    </source>
</evidence>
<dbReference type="EMBL" id="KE525346">
    <property type="protein sequence ID" value="KFB49625.1"/>
    <property type="molecule type" value="Genomic_DNA"/>
</dbReference>
<name>A0A084WHD1_ANOSI</name>
<reference evidence="2 4" key="1">
    <citation type="journal article" date="2014" name="BMC Genomics">
        <title>Genome sequence of Anopheles sinensis provides insight into genetics basis of mosquito competence for malaria parasites.</title>
        <authorList>
            <person name="Zhou D."/>
            <person name="Zhang D."/>
            <person name="Ding G."/>
            <person name="Shi L."/>
            <person name="Hou Q."/>
            <person name="Ye Y."/>
            <person name="Xu Y."/>
            <person name="Zhou H."/>
            <person name="Xiong C."/>
            <person name="Li S."/>
            <person name="Yu J."/>
            <person name="Hong S."/>
            <person name="Yu X."/>
            <person name="Zou P."/>
            <person name="Chen C."/>
            <person name="Chang X."/>
            <person name="Wang W."/>
            <person name="Lv Y."/>
            <person name="Sun Y."/>
            <person name="Ma L."/>
            <person name="Shen B."/>
            <person name="Zhu C."/>
        </authorList>
    </citation>
    <scope>NUCLEOTIDE SEQUENCE [LARGE SCALE GENOMIC DNA]</scope>
</reference>
<dbReference type="EMBL" id="ATLV01023802">
    <property type="status" value="NOT_ANNOTATED_CDS"/>
    <property type="molecule type" value="Genomic_DNA"/>
</dbReference>
<proteinExistence type="predicted"/>
<dbReference type="VEuPathDB" id="VectorBase:ASIC017641"/>
<evidence type="ECO:0000313" key="4">
    <source>
        <dbReference type="Proteomes" id="UP000030765"/>
    </source>
</evidence>
<reference evidence="3" key="2">
    <citation type="submission" date="2020-05" db="UniProtKB">
        <authorList>
            <consortium name="EnsemblMetazoa"/>
        </authorList>
    </citation>
    <scope>IDENTIFICATION</scope>
</reference>
<protein>
    <submittedName>
        <fullName evidence="2 3">Uncharacterized protein</fullName>
    </submittedName>
</protein>
<dbReference type="Proteomes" id="UP000030765">
    <property type="component" value="Unassembled WGS sequence"/>
</dbReference>
<keyword evidence="4" id="KW-1185">Reference proteome</keyword>
<dbReference type="EnsemblMetazoa" id="ASIC017641-RA">
    <property type="protein sequence ID" value="ASIC017641-PA"/>
    <property type="gene ID" value="ASIC017641"/>
</dbReference>